<dbReference type="STRING" id="55544.A0A4D9EBJ2"/>
<organism evidence="1 2">
    <name type="scientific">Platysternon megacephalum</name>
    <name type="common">big-headed turtle</name>
    <dbReference type="NCBI Taxonomy" id="55544"/>
    <lineage>
        <taxon>Eukaryota</taxon>
        <taxon>Metazoa</taxon>
        <taxon>Chordata</taxon>
        <taxon>Craniata</taxon>
        <taxon>Vertebrata</taxon>
        <taxon>Euteleostomi</taxon>
        <taxon>Archelosauria</taxon>
        <taxon>Testudinata</taxon>
        <taxon>Testudines</taxon>
        <taxon>Cryptodira</taxon>
        <taxon>Durocryptodira</taxon>
        <taxon>Testudinoidea</taxon>
        <taxon>Platysternidae</taxon>
        <taxon>Platysternon</taxon>
    </lineage>
</organism>
<sequence length="555" mass="62665">MACSFEKDSIYSPESTVSSLLARCSLNSSNSYSNGSIQYKDKVYNSASQALEAYIEDFDQSLMSSEVSTGKICIGQSTPKDKSAKYGSVQKYALEDFNQQVKLNSIASPFIRQTVCDSDLISLTTDDLLAFPADGSLPFIHRIPSGSGLQSGKWIRKSLKKSAFYPYQTSSFDVEKDFDFQDNGNAVDNQNHYRDIDKEKHNVYKSHKYNSIFSKENAGDCLFQQHSESISVKNYPRWLTSHKSDLNVSGISSIPDFKYPIWLKSHNLLCDSANQSFIQTFNMQDEFSSAQMCESMKKNHIVDKLDCNTFEQNSYLDPTGDTEVTGNCRYVRPSADFQPGNVLSRQSKQPFRDDQIELLILKAKRTLESSVENLSSALKNDGSPCTVDILEAERSWENVPVAFKPPVPVHCEEDENTLQSPKANIVNEFLEDCLNNDNQENTFSGGNHHGPVEALKLMLFNLQAVHESFNKNKTAEQNDEFKKLSEEAVSELKQCDNDVIPITKSLRRALHHLSRLKGLVEDTSGKQDQKDYHQEDGKEKNLQIRNILLETEQSI</sequence>
<name>A0A4D9EBJ2_9SAUR</name>
<dbReference type="PANTHER" id="PTHR35079:SF1">
    <property type="entry name" value="LUNG ADENOMA SUSCEPTIBILITY PROTEIN 2"/>
    <property type="match status" value="1"/>
</dbReference>
<dbReference type="AlphaFoldDB" id="A0A4D9EBJ2"/>
<comment type="caution">
    <text evidence="1">The sequence shown here is derived from an EMBL/GenBank/DDBJ whole genome shotgun (WGS) entry which is preliminary data.</text>
</comment>
<dbReference type="InterPro" id="IPR031587">
    <property type="entry name" value="LAS2"/>
</dbReference>
<evidence type="ECO:0008006" key="3">
    <source>
        <dbReference type="Google" id="ProtNLM"/>
    </source>
</evidence>
<protein>
    <recommendedName>
        <fullName evidence="3">Lung adenoma susceptibility protein 2</fullName>
    </recommendedName>
</protein>
<dbReference type="Proteomes" id="UP000297703">
    <property type="component" value="Unassembled WGS sequence"/>
</dbReference>
<proteinExistence type="predicted"/>
<evidence type="ECO:0000313" key="1">
    <source>
        <dbReference type="EMBL" id="TFK08059.1"/>
    </source>
</evidence>
<reference evidence="1 2" key="2">
    <citation type="submission" date="2019-04" db="EMBL/GenBank/DDBJ databases">
        <title>The genome sequence of big-headed turtle.</title>
        <authorList>
            <person name="Gong S."/>
        </authorList>
    </citation>
    <scope>NUCLEOTIDE SEQUENCE [LARGE SCALE GENOMIC DNA]</scope>
    <source>
        <strain evidence="1">DO16091913</strain>
        <tissue evidence="1">Muscle</tissue>
    </source>
</reference>
<keyword evidence="2" id="KW-1185">Reference proteome</keyword>
<dbReference type="EMBL" id="QXTE01000073">
    <property type="protein sequence ID" value="TFK08059.1"/>
    <property type="molecule type" value="Genomic_DNA"/>
</dbReference>
<evidence type="ECO:0000313" key="2">
    <source>
        <dbReference type="Proteomes" id="UP000297703"/>
    </source>
</evidence>
<dbReference type="PANTHER" id="PTHR35079">
    <property type="entry name" value="LUNG ADENOMA SUSCEPTIBILITY PROTEIN 2"/>
    <property type="match status" value="1"/>
</dbReference>
<gene>
    <name evidence="1" type="ORF">DR999_PMT09049</name>
</gene>
<accession>A0A4D9EBJ2</accession>
<dbReference type="InterPro" id="IPR052679">
    <property type="entry name" value="Cell_Prolif_Regulator"/>
</dbReference>
<dbReference type="Pfam" id="PF15792">
    <property type="entry name" value="LAS2"/>
    <property type="match status" value="1"/>
</dbReference>
<reference evidence="1 2" key="1">
    <citation type="submission" date="2019-04" db="EMBL/GenBank/DDBJ databases">
        <title>Draft genome of the big-headed turtle Platysternon megacephalum.</title>
        <authorList>
            <person name="Gong S."/>
        </authorList>
    </citation>
    <scope>NUCLEOTIDE SEQUENCE [LARGE SCALE GENOMIC DNA]</scope>
    <source>
        <strain evidence="1">DO16091913</strain>
        <tissue evidence="1">Muscle</tissue>
    </source>
</reference>
<dbReference type="OrthoDB" id="9934714at2759"/>